<reference evidence="6" key="1">
    <citation type="submission" date="2019-12" db="EMBL/GenBank/DDBJ databases">
        <title>An insight into the sialome of adult female Ixodes ricinus ticks feeding for 6 days.</title>
        <authorList>
            <person name="Perner J."/>
            <person name="Ribeiro J.M.C."/>
        </authorList>
    </citation>
    <scope>NUCLEOTIDE SEQUENCE</scope>
    <source>
        <strain evidence="6">Semi-engorged</strain>
        <tissue evidence="6">Salivary glands</tissue>
    </source>
</reference>
<dbReference type="GO" id="GO:0004382">
    <property type="term" value="F:GDP phosphatase activity"/>
    <property type="evidence" value="ECO:0007669"/>
    <property type="project" value="TreeGrafter"/>
</dbReference>
<proteinExistence type="inferred from homology"/>
<sequence length="583" mass="63382">MEVHLQCVARPDLAPMTVRTHAGATADSLLGAFWHECGIAYDPALALYTRSNRPLRPGASLNALGVRSGDTLYLRRQRAPLLFLANWGLLAVVCGVVALLGLLLASMAYGLTGGRVPFVHGVVVDAGSSHTEATLYRWQGAKYLGTGRAVQVDHAESDGGISTMEPRRTAEDLARAVSGLLGGIRAPVYLGATAGMRVLNLTQPAQADAILMAAECALKPYGLRRAVILSGHDEGVFAWLSTNYLVEVIPQDSDHTEDTFGALDLGGASTQVAFPVGSDVSSQDITELQLYGRKYRVFAVSYLCYGVNEIRRRFLAHIIAQQEYRDTIVSPCHNSGYTFNLTAKEIFESYCTITPQTESWLQQHPDAVFTFVGNGSANECHSAVADLMNPATCKKSYSTCLEPPKVPVPTGQKYMVNMRLVPVVSSSQCRCCFSQAFSAFYYTLKALNATGMPLDTFLNNSNLMCSATWEEAQTLVTPARFVANYCFQSMFVRDLLLDKYGFSDATWSGINFIKKAKGYDLGWSLGFMINATNAIPAAQPSAPTVGFHLFVLLLCLFVGLLMLAAAFLVLARKQSRAKLHPPM</sequence>
<keyword evidence="5" id="KW-1133">Transmembrane helix</keyword>
<evidence type="ECO:0000256" key="5">
    <source>
        <dbReference type="SAM" id="Phobius"/>
    </source>
</evidence>
<feature type="active site" description="Proton acceptor" evidence="3">
    <location>
        <position position="234"/>
    </location>
</feature>
<dbReference type="PANTHER" id="PTHR11782:SF83">
    <property type="entry name" value="GUANOSINE-DIPHOSPHATASE"/>
    <property type="match status" value="1"/>
</dbReference>
<dbReference type="GO" id="GO:0009134">
    <property type="term" value="P:nucleoside diphosphate catabolic process"/>
    <property type="evidence" value="ECO:0007669"/>
    <property type="project" value="TreeGrafter"/>
</dbReference>
<organism evidence="6">
    <name type="scientific">Ixodes ricinus</name>
    <name type="common">Common tick</name>
    <name type="synonym">Acarus ricinus</name>
    <dbReference type="NCBI Taxonomy" id="34613"/>
    <lineage>
        <taxon>Eukaryota</taxon>
        <taxon>Metazoa</taxon>
        <taxon>Ecdysozoa</taxon>
        <taxon>Arthropoda</taxon>
        <taxon>Chelicerata</taxon>
        <taxon>Arachnida</taxon>
        <taxon>Acari</taxon>
        <taxon>Parasitiformes</taxon>
        <taxon>Ixodida</taxon>
        <taxon>Ixodoidea</taxon>
        <taxon>Ixodidae</taxon>
        <taxon>Ixodinae</taxon>
        <taxon>Ixodes</taxon>
    </lineage>
</organism>
<dbReference type="AlphaFoldDB" id="A0A6B0VFW1"/>
<dbReference type="GO" id="GO:0017111">
    <property type="term" value="F:ribonucleoside triphosphate phosphatase activity"/>
    <property type="evidence" value="ECO:0007669"/>
    <property type="project" value="TreeGrafter"/>
</dbReference>
<dbReference type="GO" id="GO:0005886">
    <property type="term" value="C:plasma membrane"/>
    <property type="evidence" value="ECO:0007669"/>
    <property type="project" value="TreeGrafter"/>
</dbReference>
<evidence type="ECO:0000256" key="2">
    <source>
        <dbReference type="ARBA" id="ARBA00022801"/>
    </source>
</evidence>
<keyword evidence="2" id="KW-0378">Hydrolase</keyword>
<evidence type="ECO:0000256" key="1">
    <source>
        <dbReference type="ARBA" id="ARBA00009283"/>
    </source>
</evidence>
<keyword evidence="4" id="KW-0067">ATP-binding</keyword>
<evidence type="ECO:0000256" key="3">
    <source>
        <dbReference type="PIRSR" id="PIRSR600407-1"/>
    </source>
</evidence>
<dbReference type="EMBL" id="GIFC01018085">
    <property type="protein sequence ID" value="MXV00169.1"/>
    <property type="molecule type" value="Transcribed_RNA"/>
</dbReference>
<evidence type="ECO:0000313" key="6">
    <source>
        <dbReference type="EMBL" id="MXV00169.1"/>
    </source>
</evidence>
<keyword evidence="4" id="KW-0547">Nucleotide-binding</keyword>
<dbReference type="Gene3D" id="3.30.420.150">
    <property type="entry name" value="Exopolyphosphatase. Domain 2"/>
    <property type="match status" value="1"/>
</dbReference>
<dbReference type="Pfam" id="PF01150">
    <property type="entry name" value="GDA1_CD39"/>
    <property type="match status" value="1"/>
</dbReference>
<dbReference type="Gene3D" id="3.30.420.40">
    <property type="match status" value="1"/>
</dbReference>
<dbReference type="InterPro" id="IPR000407">
    <property type="entry name" value="GDA1_CD39_NTPase"/>
</dbReference>
<dbReference type="GO" id="GO:0005524">
    <property type="term" value="F:ATP binding"/>
    <property type="evidence" value="ECO:0007669"/>
    <property type="project" value="UniProtKB-KW"/>
</dbReference>
<evidence type="ECO:0000256" key="4">
    <source>
        <dbReference type="PIRSR" id="PIRSR600407-2"/>
    </source>
</evidence>
<feature type="binding site" evidence="4">
    <location>
        <begin position="267"/>
        <end position="271"/>
    </location>
    <ligand>
        <name>ATP</name>
        <dbReference type="ChEBI" id="CHEBI:30616"/>
    </ligand>
</feature>
<name>A0A6B0VFW1_IXORI</name>
<feature type="transmembrane region" description="Helical" evidence="5">
    <location>
        <begin position="81"/>
        <end position="109"/>
    </location>
</feature>
<comment type="similarity">
    <text evidence="1">Belongs to the GDA1/CD39 NTPase family.</text>
</comment>
<dbReference type="GO" id="GO:0045134">
    <property type="term" value="F:UDP phosphatase activity"/>
    <property type="evidence" value="ECO:0007669"/>
    <property type="project" value="TreeGrafter"/>
</dbReference>
<keyword evidence="5" id="KW-0472">Membrane</keyword>
<accession>A0A6B0VFW1</accession>
<dbReference type="PANTHER" id="PTHR11782">
    <property type="entry name" value="ADENOSINE/GUANOSINE DIPHOSPHATASE"/>
    <property type="match status" value="1"/>
</dbReference>
<keyword evidence="5" id="KW-0812">Transmembrane</keyword>
<protein>
    <submittedName>
        <fullName evidence="6">Putative nucleoside phosphatase</fullName>
    </submittedName>
</protein>
<feature type="transmembrane region" description="Helical" evidence="5">
    <location>
        <begin position="545"/>
        <end position="570"/>
    </location>
</feature>